<proteinExistence type="predicted"/>
<dbReference type="InterPro" id="IPR036724">
    <property type="entry name" value="Cobalamin-bd_sf"/>
</dbReference>
<evidence type="ECO:0000256" key="1">
    <source>
        <dbReference type="SAM" id="MobiDB-lite"/>
    </source>
</evidence>
<sequence>MRGRLLSSAFGGTADGHAGPPPSARADPGEECRSAMRSVLETHIIPRLLHVTRPHVDAHARPAGAAPLHADVETYAHRCAAGDHAGCLRLIARLRAAGLQPEQVLVDLVAPAARHLGRLWETDQLDFSAVTLGLVLMHETVHALGYANHEGPQESGAVLRVMLASAPGSQHVLGLSIVSEFFRKAGWQVVLEVSPTSAELCRAAANEWFDLIGLSVALDAQLAELPSLVARLRAASRNPQLPVLLGGPAFIGRDLPAERFGAQGVCVDAREALGVAVGLVGR</sequence>
<dbReference type="AlphaFoldDB" id="A0A0K8P7R2"/>
<name>A0A0K8P7R2_PISS1</name>
<dbReference type="Pfam" id="PF02310">
    <property type="entry name" value="B12-binding"/>
    <property type="match status" value="1"/>
</dbReference>
<reference evidence="4" key="1">
    <citation type="submission" date="2015-07" db="EMBL/GenBank/DDBJ databases">
        <title>Discovery of a poly(ethylene terephthalate assimilation.</title>
        <authorList>
            <person name="Yoshida S."/>
            <person name="Hiraga K."/>
            <person name="Takehana T."/>
            <person name="Taniguchi I."/>
            <person name="Yamaji H."/>
            <person name="Maeda Y."/>
            <person name="Toyohara K."/>
            <person name="Miyamoto K."/>
            <person name="Kimura Y."/>
            <person name="Oda K."/>
        </authorList>
    </citation>
    <scope>NUCLEOTIDE SEQUENCE [LARGE SCALE GENOMIC DNA]</scope>
    <source>
        <strain evidence="4">NBRC 110686 / TISTR 2288 / 201-F6</strain>
    </source>
</reference>
<evidence type="ECO:0000313" key="3">
    <source>
        <dbReference type="EMBL" id="GAP38661.1"/>
    </source>
</evidence>
<dbReference type="InterPro" id="IPR006158">
    <property type="entry name" value="Cobalamin-bd"/>
</dbReference>
<dbReference type="Gene3D" id="3.40.50.280">
    <property type="entry name" value="Cobalamin-binding domain"/>
    <property type="match status" value="1"/>
</dbReference>
<dbReference type="PROSITE" id="PS51332">
    <property type="entry name" value="B12_BINDING"/>
    <property type="match status" value="1"/>
</dbReference>
<dbReference type="EMBL" id="BBYR01000083">
    <property type="protein sequence ID" value="GAP38661.1"/>
    <property type="molecule type" value="Genomic_DNA"/>
</dbReference>
<comment type="caution">
    <text evidence="3">The sequence shown here is derived from an EMBL/GenBank/DDBJ whole genome shotgun (WGS) entry which is preliminary data.</text>
</comment>
<reference evidence="3 4" key="2">
    <citation type="journal article" date="2016" name="Science">
        <title>A bacterium that degrades and assimilates poly(ethylene terephthalate).</title>
        <authorList>
            <person name="Yoshida S."/>
            <person name="Hiraga K."/>
            <person name="Takehana T."/>
            <person name="Taniguchi I."/>
            <person name="Yamaji H."/>
            <person name="Maeda Y."/>
            <person name="Toyohara K."/>
            <person name="Miyamoto K."/>
            <person name="Kimura Y."/>
            <person name="Oda K."/>
        </authorList>
    </citation>
    <scope>NUCLEOTIDE SEQUENCE [LARGE SCALE GENOMIC DNA]</scope>
    <source>
        <strain evidence="4">NBRC 110686 / TISTR 2288 / 201-F6</strain>
    </source>
</reference>
<organism evidence="3 4">
    <name type="scientific">Piscinibacter sakaiensis</name>
    <name type="common">Ideonella sakaiensis</name>
    <dbReference type="NCBI Taxonomy" id="1547922"/>
    <lineage>
        <taxon>Bacteria</taxon>
        <taxon>Pseudomonadati</taxon>
        <taxon>Pseudomonadota</taxon>
        <taxon>Betaproteobacteria</taxon>
        <taxon>Burkholderiales</taxon>
        <taxon>Sphaerotilaceae</taxon>
        <taxon>Piscinibacter</taxon>
    </lineage>
</organism>
<accession>A0A0K8P7R2</accession>
<feature type="region of interest" description="Disordered" evidence="1">
    <location>
        <begin position="1"/>
        <end position="31"/>
    </location>
</feature>
<gene>
    <name evidence="3" type="ORF">ISF6_5214</name>
</gene>
<feature type="domain" description="B12-binding" evidence="2">
    <location>
        <begin position="158"/>
        <end position="282"/>
    </location>
</feature>
<dbReference type="InterPro" id="IPR036594">
    <property type="entry name" value="Meth_synthase_dom"/>
</dbReference>
<dbReference type="InterPro" id="IPR003759">
    <property type="entry name" value="Cbl-bd_cap"/>
</dbReference>
<dbReference type="GO" id="GO:0031419">
    <property type="term" value="F:cobalamin binding"/>
    <property type="evidence" value="ECO:0007669"/>
    <property type="project" value="InterPro"/>
</dbReference>
<dbReference type="SUPFAM" id="SSF52242">
    <property type="entry name" value="Cobalamin (vitamin B12)-binding domain"/>
    <property type="match status" value="1"/>
</dbReference>
<evidence type="ECO:0000259" key="2">
    <source>
        <dbReference type="PROSITE" id="PS51332"/>
    </source>
</evidence>
<dbReference type="Proteomes" id="UP000037660">
    <property type="component" value="Unassembled WGS sequence"/>
</dbReference>
<dbReference type="GO" id="GO:0046872">
    <property type="term" value="F:metal ion binding"/>
    <property type="evidence" value="ECO:0007669"/>
    <property type="project" value="InterPro"/>
</dbReference>
<protein>
    <recommendedName>
        <fullName evidence="2">B12-binding domain-containing protein</fullName>
    </recommendedName>
</protein>
<dbReference type="Pfam" id="PF02607">
    <property type="entry name" value="B12-binding_2"/>
    <property type="match status" value="1"/>
</dbReference>
<evidence type="ECO:0000313" key="4">
    <source>
        <dbReference type="Proteomes" id="UP000037660"/>
    </source>
</evidence>
<dbReference type="STRING" id="1547922.ISF6_5214"/>
<keyword evidence="4" id="KW-1185">Reference proteome</keyword>
<dbReference type="Gene3D" id="1.10.1240.10">
    <property type="entry name" value="Methionine synthase domain"/>
    <property type="match status" value="1"/>
</dbReference>